<protein>
    <recommendedName>
        <fullName evidence="2">Rap-GAP domain-containing protein</fullName>
    </recommendedName>
</protein>
<keyword evidence="1" id="KW-0343">GTPase activation</keyword>
<dbReference type="Pfam" id="PF02145">
    <property type="entry name" value="Rap_GAP"/>
    <property type="match status" value="1"/>
</dbReference>
<dbReference type="Proteomes" id="UP000268093">
    <property type="component" value="Unassembled WGS sequence"/>
</dbReference>
<evidence type="ECO:0000313" key="4">
    <source>
        <dbReference type="Proteomes" id="UP000268093"/>
    </source>
</evidence>
<accession>A0A433B2Q8</accession>
<dbReference type="AlphaFoldDB" id="A0A433B2Q8"/>
<dbReference type="SUPFAM" id="SSF111347">
    <property type="entry name" value="Rap/Ran-GAP"/>
    <property type="match status" value="1"/>
</dbReference>
<evidence type="ECO:0000256" key="1">
    <source>
        <dbReference type="ARBA" id="ARBA00022468"/>
    </source>
</evidence>
<dbReference type="OrthoDB" id="1749473at2759"/>
<dbReference type="GO" id="GO:0005096">
    <property type="term" value="F:GTPase activator activity"/>
    <property type="evidence" value="ECO:0007669"/>
    <property type="project" value="UniProtKB-KW"/>
</dbReference>
<comment type="caution">
    <text evidence="3">The sequence shown here is derived from an EMBL/GenBank/DDBJ whole genome shotgun (WGS) entry which is preliminary data.</text>
</comment>
<proteinExistence type="predicted"/>
<sequence>MTISVYYARSGDATAEELLESPPSINEDFVAFLHTIGWPVDIATHPGFKGKLDAAICATAPYYADRVHEVIFNVPYTVRSPPPGNSTWATTSMPSRVFRKISSDDHVCVVWIEDLRNYEQLARRIRESAVPSARLMVYLFVNPLKNNADGLYWIRVLVPIHGTNPVAFAASQRLNESVLGFGPLVDGMIVSRHALGLMIRNTAISAHQACKVVMDTYTRPYVTSADFSVLSTVRTTQAVHRRASSSPSDTDAIVRLSCMHSVIICDSPPYHAGFTRIFLWVANNGGRAKIDTAV</sequence>
<keyword evidence="4" id="KW-1185">Reference proteome</keyword>
<dbReference type="PROSITE" id="PS50085">
    <property type="entry name" value="RAPGAP"/>
    <property type="match status" value="1"/>
</dbReference>
<name>A0A433B2Q8_9FUNG</name>
<dbReference type="InterPro" id="IPR035974">
    <property type="entry name" value="Rap/Ran-GAP_sf"/>
</dbReference>
<dbReference type="InterPro" id="IPR000331">
    <property type="entry name" value="Rap/Ran_GAP_dom"/>
</dbReference>
<dbReference type="PANTHER" id="PTHR21344:SF1">
    <property type="entry name" value="RAL GTPASE-ACTIVATING PROTEIN SUBUNIT BETA"/>
    <property type="match status" value="1"/>
</dbReference>
<organism evidence="3 4">
    <name type="scientific">Jimgerdemannia flammicorona</name>
    <dbReference type="NCBI Taxonomy" id="994334"/>
    <lineage>
        <taxon>Eukaryota</taxon>
        <taxon>Fungi</taxon>
        <taxon>Fungi incertae sedis</taxon>
        <taxon>Mucoromycota</taxon>
        <taxon>Mucoromycotina</taxon>
        <taxon>Endogonomycetes</taxon>
        <taxon>Endogonales</taxon>
        <taxon>Endogonaceae</taxon>
        <taxon>Jimgerdemannia</taxon>
    </lineage>
</organism>
<dbReference type="Gene3D" id="3.40.50.11210">
    <property type="entry name" value="Rap/Ran-GAP"/>
    <property type="match status" value="1"/>
</dbReference>
<evidence type="ECO:0000259" key="2">
    <source>
        <dbReference type="PROSITE" id="PS50085"/>
    </source>
</evidence>
<reference evidence="3 4" key="1">
    <citation type="journal article" date="2018" name="New Phytol.">
        <title>Phylogenomics of Endogonaceae and evolution of mycorrhizas within Mucoromycota.</title>
        <authorList>
            <person name="Chang Y."/>
            <person name="Desiro A."/>
            <person name="Na H."/>
            <person name="Sandor L."/>
            <person name="Lipzen A."/>
            <person name="Clum A."/>
            <person name="Barry K."/>
            <person name="Grigoriev I.V."/>
            <person name="Martin F.M."/>
            <person name="Stajich J.E."/>
            <person name="Smith M.E."/>
            <person name="Bonito G."/>
            <person name="Spatafora J.W."/>
        </authorList>
    </citation>
    <scope>NUCLEOTIDE SEQUENCE [LARGE SCALE GENOMIC DNA]</scope>
    <source>
        <strain evidence="3 4">GMNB39</strain>
    </source>
</reference>
<dbReference type="EMBL" id="RBNI01016388">
    <property type="protein sequence ID" value="RUP09308.1"/>
    <property type="molecule type" value="Genomic_DNA"/>
</dbReference>
<evidence type="ECO:0000313" key="3">
    <source>
        <dbReference type="EMBL" id="RUP09308.1"/>
    </source>
</evidence>
<gene>
    <name evidence="3" type="ORF">BC936DRAFT_140072</name>
</gene>
<dbReference type="InterPro" id="IPR039930">
    <property type="entry name" value="RALGAPB"/>
</dbReference>
<feature type="domain" description="Rap-GAP" evidence="2">
    <location>
        <begin position="1"/>
        <end position="243"/>
    </location>
</feature>
<dbReference type="PANTHER" id="PTHR21344">
    <property type="entry name" value="RAL GTPASE-ACTIVATING PROTEIN SUBUNIT BETA"/>
    <property type="match status" value="1"/>
</dbReference>
<dbReference type="GO" id="GO:0051056">
    <property type="term" value="P:regulation of small GTPase mediated signal transduction"/>
    <property type="evidence" value="ECO:0007669"/>
    <property type="project" value="InterPro"/>
</dbReference>